<dbReference type="CDD" id="cd02230">
    <property type="entry name" value="cupin_HP0902-like"/>
    <property type="match status" value="1"/>
</dbReference>
<proteinExistence type="predicted"/>
<dbReference type="InterPro" id="IPR013096">
    <property type="entry name" value="Cupin_2"/>
</dbReference>
<dbReference type="InterPro" id="IPR011051">
    <property type="entry name" value="RmlC_Cupin_sf"/>
</dbReference>
<dbReference type="PANTHER" id="PTHR37694">
    <property type="entry name" value="SLR8022 PROTEIN"/>
    <property type="match status" value="1"/>
</dbReference>
<protein>
    <submittedName>
        <fullName evidence="2">Cupin</fullName>
    </submittedName>
</protein>
<dbReference type="SUPFAM" id="SSF51182">
    <property type="entry name" value="RmlC-like cupins"/>
    <property type="match status" value="1"/>
</dbReference>
<dbReference type="PANTHER" id="PTHR37694:SF1">
    <property type="entry name" value="SLR8022 PROTEIN"/>
    <property type="match status" value="1"/>
</dbReference>
<organism evidence="2 3">
    <name type="scientific">Roseofilum reptotaenium AO1-A</name>
    <dbReference type="NCBI Taxonomy" id="1925591"/>
    <lineage>
        <taxon>Bacteria</taxon>
        <taxon>Bacillati</taxon>
        <taxon>Cyanobacteriota</taxon>
        <taxon>Cyanophyceae</taxon>
        <taxon>Desertifilales</taxon>
        <taxon>Desertifilaceae</taxon>
        <taxon>Roseofilum</taxon>
    </lineage>
</organism>
<dbReference type="Proteomes" id="UP000183940">
    <property type="component" value="Unassembled WGS sequence"/>
</dbReference>
<dbReference type="Gene3D" id="2.60.120.10">
    <property type="entry name" value="Jelly Rolls"/>
    <property type="match status" value="1"/>
</dbReference>
<evidence type="ECO:0000313" key="3">
    <source>
        <dbReference type="Proteomes" id="UP000183940"/>
    </source>
</evidence>
<dbReference type="InterPro" id="IPR014710">
    <property type="entry name" value="RmlC-like_jellyroll"/>
</dbReference>
<comment type="caution">
    <text evidence="2">The sequence shown here is derived from an EMBL/GenBank/DDBJ whole genome shotgun (WGS) entry which is preliminary data.</text>
</comment>
<evidence type="ECO:0000313" key="2">
    <source>
        <dbReference type="EMBL" id="OJJ24314.1"/>
    </source>
</evidence>
<name>A0A1L9QNS7_9CYAN</name>
<evidence type="ECO:0000259" key="1">
    <source>
        <dbReference type="Pfam" id="PF07883"/>
    </source>
</evidence>
<feature type="domain" description="Cupin type-2" evidence="1">
    <location>
        <begin position="41"/>
        <end position="100"/>
    </location>
</feature>
<dbReference type="Pfam" id="PF07883">
    <property type="entry name" value="Cupin_2"/>
    <property type="match status" value="1"/>
</dbReference>
<gene>
    <name evidence="2" type="ORF">BI308_17155</name>
</gene>
<accession>A0A1L9QNS7</accession>
<sequence>MTTTLLNIASSHLKLPDVIEYPEAGILSKVVLQDDCCKYTLFCLAANTEISEHTAVRNATISVLEGKGILTLEGKEIELETGVFVVMPAHAPHALKAQTNLAFLLTLSA</sequence>
<keyword evidence="3" id="KW-1185">Reference proteome</keyword>
<reference evidence="2" key="1">
    <citation type="submission" date="2016-10" db="EMBL/GenBank/DDBJ databases">
        <title>CRISPR-Cas defence system in Roseofilum reptotaenium: evidence of a bacteriophage-cyanobacterium arms race in the coral black band disease.</title>
        <authorList>
            <person name="Buerger P."/>
            <person name="Wood-Charlson E.M."/>
            <person name="Weynberg K.D."/>
            <person name="Willis B."/>
            <person name="Van Oppen M.J."/>
        </authorList>
    </citation>
    <scope>NUCLEOTIDE SEQUENCE [LARGE SCALE GENOMIC DNA]</scope>
    <source>
        <strain evidence="2">AO1-A</strain>
    </source>
</reference>
<dbReference type="STRING" id="1925591.BI308_17155"/>
<dbReference type="EMBL" id="MLAW01000033">
    <property type="protein sequence ID" value="OJJ24314.1"/>
    <property type="molecule type" value="Genomic_DNA"/>
</dbReference>
<dbReference type="AlphaFoldDB" id="A0A1L9QNS7"/>